<name>A0A7S0F0D1_9CRYP</name>
<proteinExistence type="predicted"/>
<reference evidence="3" key="1">
    <citation type="submission" date="2021-01" db="EMBL/GenBank/DDBJ databases">
        <authorList>
            <person name="Corre E."/>
            <person name="Pelletier E."/>
            <person name="Niang G."/>
            <person name="Scheremetjew M."/>
            <person name="Finn R."/>
            <person name="Kale V."/>
            <person name="Holt S."/>
            <person name="Cochrane G."/>
            <person name="Meng A."/>
            <person name="Brown T."/>
            <person name="Cohen L."/>
        </authorList>
    </citation>
    <scope>NUCLEOTIDE SEQUENCE</scope>
    <source>
        <strain evidence="3">CCMP325</strain>
    </source>
</reference>
<organism evidence="3">
    <name type="scientific">Hanusia phi</name>
    <dbReference type="NCBI Taxonomy" id="3032"/>
    <lineage>
        <taxon>Eukaryota</taxon>
        <taxon>Cryptophyceae</taxon>
        <taxon>Pyrenomonadales</taxon>
        <taxon>Geminigeraceae</taxon>
        <taxon>Hanusia</taxon>
    </lineage>
</organism>
<dbReference type="AlphaFoldDB" id="A0A7S0F0D1"/>
<keyword evidence="2" id="KW-0812">Transmembrane</keyword>
<keyword evidence="2" id="KW-0472">Membrane</keyword>
<gene>
    <name evidence="3" type="ORF">HPHI1048_LOCUS17300</name>
</gene>
<feature type="transmembrane region" description="Helical" evidence="2">
    <location>
        <begin position="18"/>
        <end position="36"/>
    </location>
</feature>
<protein>
    <submittedName>
        <fullName evidence="3">Uncharacterized protein</fullName>
    </submittedName>
</protein>
<keyword evidence="2" id="KW-1133">Transmembrane helix</keyword>
<evidence type="ECO:0000256" key="2">
    <source>
        <dbReference type="SAM" id="Phobius"/>
    </source>
</evidence>
<evidence type="ECO:0000256" key="1">
    <source>
        <dbReference type="SAM" id="MobiDB-lite"/>
    </source>
</evidence>
<evidence type="ECO:0000313" key="3">
    <source>
        <dbReference type="EMBL" id="CAD8496726.1"/>
    </source>
</evidence>
<dbReference type="EMBL" id="HBEO01025743">
    <property type="protein sequence ID" value="CAD8496726.1"/>
    <property type="molecule type" value="Transcribed_RNA"/>
</dbReference>
<feature type="region of interest" description="Disordered" evidence="1">
    <location>
        <begin position="96"/>
        <end position="122"/>
    </location>
</feature>
<accession>A0A7S0F0D1</accession>
<sequence length="122" mass="13291">MVKQRLSVGMNVKGQQQLALVCLLACCAAMFFTYIADNTNEPTKLGEDDKGQSFLYWSDATAKRGQIVYECWDGLKTNAKTSMPCEAANSLLSRSVNQKTDGPGGSMPVSLDKGYLASQRAR</sequence>